<proteinExistence type="predicted"/>
<feature type="domain" description="SRR1-like" evidence="2">
    <location>
        <begin position="589"/>
        <end position="671"/>
    </location>
</feature>
<evidence type="ECO:0000256" key="1">
    <source>
        <dbReference type="SAM" id="MobiDB-lite"/>
    </source>
</evidence>
<feature type="compositionally biased region" description="Low complexity" evidence="1">
    <location>
        <begin position="38"/>
        <end position="51"/>
    </location>
</feature>
<evidence type="ECO:0000259" key="2">
    <source>
        <dbReference type="Pfam" id="PF07985"/>
    </source>
</evidence>
<dbReference type="PANTHER" id="PTHR42080">
    <property type="entry name" value="SRR1 DOMAIN-CONTAINING PROTEIN"/>
    <property type="match status" value="1"/>
</dbReference>
<evidence type="ECO:0000313" key="4">
    <source>
        <dbReference type="Proteomes" id="UP000235786"/>
    </source>
</evidence>
<name>A0A2J6RCA3_HYAVF</name>
<dbReference type="PANTHER" id="PTHR42080:SF1">
    <property type="entry name" value="SRR1-LIKE DOMAIN-CONTAINING PROTEIN"/>
    <property type="match status" value="1"/>
</dbReference>
<feature type="compositionally biased region" description="Low complexity" evidence="1">
    <location>
        <begin position="64"/>
        <end position="76"/>
    </location>
</feature>
<dbReference type="EMBL" id="KZ613951">
    <property type="protein sequence ID" value="PMD36127.1"/>
    <property type="molecule type" value="Genomic_DNA"/>
</dbReference>
<dbReference type="Pfam" id="PF07985">
    <property type="entry name" value="SRR1"/>
    <property type="match status" value="1"/>
</dbReference>
<keyword evidence="4" id="KW-1185">Reference proteome</keyword>
<feature type="region of interest" description="Disordered" evidence="1">
    <location>
        <begin position="853"/>
        <end position="876"/>
    </location>
</feature>
<protein>
    <recommendedName>
        <fullName evidence="2">SRR1-like domain-containing protein</fullName>
    </recommendedName>
</protein>
<reference evidence="3 4" key="1">
    <citation type="submission" date="2016-04" db="EMBL/GenBank/DDBJ databases">
        <title>A degradative enzymes factory behind the ericoid mycorrhizal symbiosis.</title>
        <authorList>
            <consortium name="DOE Joint Genome Institute"/>
            <person name="Martino E."/>
            <person name="Morin E."/>
            <person name="Grelet G."/>
            <person name="Kuo A."/>
            <person name="Kohler A."/>
            <person name="Daghino S."/>
            <person name="Barry K."/>
            <person name="Choi C."/>
            <person name="Cichocki N."/>
            <person name="Clum A."/>
            <person name="Copeland A."/>
            <person name="Hainaut M."/>
            <person name="Haridas S."/>
            <person name="Labutti K."/>
            <person name="Lindquist E."/>
            <person name="Lipzen A."/>
            <person name="Khouja H.-R."/>
            <person name="Murat C."/>
            <person name="Ohm R."/>
            <person name="Olson A."/>
            <person name="Spatafora J."/>
            <person name="Veneault-Fourrey C."/>
            <person name="Henrissat B."/>
            <person name="Grigoriev I."/>
            <person name="Martin F."/>
            <person name="Perotto S."/>
        </authorList>
    </citation>
    <scope>NUCLEOTIDE SEQUENCE [LARGE SCALE GENOMIC DNA]</scope>
    <source>
        <strain evidence="3 4">F</strain>
    </source>
</reference>
<dbReference type="AlphaFoldDB" id="A0A2J6RCA3"/>
<sequence>MSSSHHTRPPPSSSSQSHPSDDGQPGPSSESAIPFRPSSSGTSSSKSSGSSHQTEVGKPGPSQAHKTSAHSATSSKPGSEKSLSHHASNTPSFLEPAIGLKPKKTYSEISRTPLQWKAVEKLSEVEREAAIIKRANCFTQTVYPPDVDHVAYTKAIEDARSRFMYSEFNRPKHIEFPHQQLTVGSQIRDLIKMFPTPDPHSQSESRDREQRVIFNPDVATVRKRFNDSRTRFEKSGLALLVARHTLIAKNIAVGKKIDIFVQDPSYTRLDHDVLKEYGVIIVDGSIGCQMGFVLINKETLIIDFNMSPYVFPLFMEIDRPLAIFRGMPLDKERYEDAPIKDTTLHDDSRAVIVPASGTNLWESINTMLQHYDTAMLRLDLIRAGLIGPPDTQSSGTSSLDEHDPITYLGPEPVLYIRKVKTMSDDYPPGSGPGVDSDVGICIPGVKVPDYGIRLEPLKWRELLNRENRTAHYPEIIERVNLLSYVAGAIFCDMGEWRECKRNAKKTGNYGKVRKLEFKESVDPDKLAAMYPRVPYLVRGQGPTLAETHLLGKLHNPDVNKLADTFLQHYRNFQKTELCRRIKALVSKLFKEQKVTKIVAFGLGQICSHSRDPHEAGVVQRHYQHGALLAIRDTWENLHKGDFKIYVQDPAYTRQDEAILKTWGITVVNAEMGYQVGPCLLDIFTLVVDFMAKWPVSHVVFEITRPAGILKSGMTEIELEVAESEAIFHYEMTPSSGFSEYVHPVKGFASTKYQNRHYFPGTGVSDAQVIKQGLSEYKSELLDLTGLDMGEEYLFRKIAEALPLNTEYAALAAEADAGNEAKRAASGAMPGTSKGGKFIVSGLKSTKLAQKLKGKASSSVAGPASTPHAAGHEHGKTETIKGAANIWRYIFTRIYTPKKRRDHLYDDPVLRKDGSNAITYIGPQPVLYTRLAKAEDLLGKTTH</sequence>
<dbReference type="OrthoDB" id="3556862at2759"/>
<dbReference type="Proteomes" id="UP000235786">
    <property type="component" value="Unassembled WGS sequence"/>
</dbReference>
<evidence type="ECO:0000313" key="3">
    <source>
        <dbReference type="EMBL" id="PMD36127.1"/>
    </source>
</evidence>
<accession>A0A2J6RCA3</accession>
<gene>
    <name evidence="3" type="ORF">L207DRAFT_569498</name>
</gene>
<organism evidence="3 4">
    <name type="scientific">Hyaloscypha variabilis (strain UAMH 11265 / GT02V1 / F)</name>
    <name type="common">Meliniomyces variabilis</name>
    <dbReference type="NCBI Taxonomy" id="1149755"/>
    <lineage>
        <taxon>Eukaryota</taxon>
        <taxon>Fungi</taxon>
        <taxon>Dikarya</taxon>
        <taxon>Ascomycota</taxon>
        <taxon>Pezizomycotina</taxon>
        <taxon>Leotiomycetes</taxon>
        <taxon>Helotiales</taxon>
        <taxon>Hyaloscyphaceae</taxon>
        <taxon>Hyaloscypha</taxon>
        <taxon>Hyaloscypha variabilis</taxon>
    </lineage>
</organism>
<feature type="region of interest" description="Disordered" evidence="1">
    <location>
        <begin position="1"/>
        <end position="97"/>
    </location>
</feature>
<dbReference type="InterPro" id="IPR012942">
    <property type="entry name" value="SRR1-like"/>
</dbReference>